<comment type="subcellular location">
    <subcellularLocation>
        <location evidence="6">Cytoplasm</location>
    </subcellularLocation>
</comment>
<dbReference type="SUPFAM" id="SSF51735">
    <property type="entry name" value="NAD(P)-binding Rossmann-fold domains"/>
    <property type="match status" value="1"/>
</dbReference>
<evidence type="ECO:0000256" key="8">
    <source>
        <dbReference type="PIRSR" id="PIRSR000193-1"/>
    </source>
</evidence>
<dbReference type="eggNOG" id="COG0345">
    <property type="taxonomic scope" value="Bacteria"/>
</dbReference>
<dbReference type="Pfam" id="PF14748">
    <property type="entry name" value="P5CR_dimer"/>
    <property type="match status" value="1"/>
</dbReference>
<comment type="similarity">
    <text evidence="1 6 9">Belongs to the pyrroline-5-carboxylate reductase family.</text>
</comment>
<dbReference type="HOGENOM" id="CLU_042344_3_1_9"/>
<feature type="binding site" evidence="8">
    <location>
        <begin position="72"/>
        <end position="75"/>
    </location>
    <ligand>
        <name>NADP(+)</name>
        <dbReference type="ChEBI" id="CHEBI:58349"/>
    </ligand>
</feature>
<dbReference type="PATRIC" id="fig|679201.3.peg.1206"/>
<dbReference type="Proteomes" id="UP000004129">
    <property type="component" value="Unassembled WGS sequence"/>
</dbReference>
<dbReference type="InterPro" id="IPR053790">
    <property type="entry name" value="P5CR-like_CS"/>
</dbReference>
<comment type="caution">
    <text evidence="12">The sequence shown here is derived from an EMBL/GenBank/DDBJ whole genome shotgun (WGS) entry which is preliminary data.</text>
</comment>
<dbReference type="GO" id="GO:0004735">
    <property type="term" value="F:pyrroline-5-carboxylate reductase activity"/>
    <property type="evidence" value="ECO:0007669"/>
    <property type="project" value="UniProtKB-UniRule"/>
</dbReference>
<dbReference type="InterPro" id="IPR036291">
    <property type="entry name" value="NAD(P)-bd_dom_sf"/>
</dbReference>
<evidence type="ECO:0000256" key="9">
    <source>
        <dbReference type="RuleBase" id="RU003903"/>
    </source>
</evidence>
<protein>
    <recommendedName>
        <fullName evidence="6 7">Pyrroline-5-carboxylate reductase</fullName>
        <shortName evidence="6">P5C reductase</shortName>
        <shortName evidence="6">P5CR</shortName>
        <ecNumber evidence="6 7">1.5.1.2</ecNumber>
    </recommendedName>
    <alternativeName>
        <fullName evidence="6">PCA reductase</fullName>
    </alternativeName>
</protein>
<evidence type="ECO:0000259" key="11">
    <source>
        <dbReference type="Pfam" id="PF14748"/>
    </source>
</evidence>
<keyword evidence="6" id="KW-0963">Cytoplasm</keyword>
<dbReference type="InterPro" id="IPR028939">
    <property type="entry name" value="P5C_Rdtase_cat_N"/>
</dbReference>
<gene>
    <name evidence="6" type="primary">proC</name>
    <name evidence="12" type="ORF">HMPREF9334_01192</name>
</gene>
<comment type="catalytic activity">
    <reaction evidence="6 9">
        <text>L-proline + NADP(+) = (S)-1-pyrroline-5-carboxylate + NADPH + 2 H(+)</text>
        <dbReference type="Rhea" id="RHEA:14109"/>
        <dbReference type="ChEBI" id="CHEBI:15378"/>
        <dbReference type="ChEBI" id="CHEBI:17388"/>
        <dbReference type="ChEBI" id="CHEBI:57783"/>
        <dbReference type="ChEBI" id="CHEBI:58349"/>
        <dbReference type="ChEBI" id="CHEBI:60039"/>
        <dbReference type="EC" id="1.5.1.2"/>
    </reaction>
</comment>
<dbReference type="SUPFAM" id="SSF48179">
    <property type="entry name" value="6-phosphogluconate dehydrogenase C-terminal domain-like"/>
    <property type="match status" value="1"/>
</dbReference>
<feature type="domain" description="Pyrroline-5-carboxylate reductase catalytic N-terminal" evidence="10">
    <location>
        <begin position="6"/>
        <end position="101"/>
    </location>
</feature>
<feature type="binding site" evidence="8">
    <location>
        <begin position="10"/>
        <end position="15"/>
    </location>
    <ligand>
        <name>NADP(+)</name>
        <dbReference type="ChEBI" id="CHEBI:58349"/>
    </ligand>
</feature>
<dbReference type="UniPathway" id="UPA00098">
    <property type="reaction ID" value="UER00361"/>
</dbReference>
<dbReference type="EMBL" id="ACZM01000013">
    <property type="protein sequence ID" value="EHG20899.1"/>
    <property type="molecule type" value="Genomic_DNA"/>
</dbReference>
<dbReference type="GO" id="GO:0055129">
    <property type="term" value="P:L-proline biosynthetic process"/>
    <property type="evidence" value="ECO:0007669"/>
    <property type="project" value="UniProtKB-UniRule"/>
</dbReference>
<dbReference type="RefSeq" id="WP_006692640.1">
    <property type="nucleotide sequence ID" value="NZ_JH376799.1"/>
</dbReference>
<dbReference type="Gene3D" id="3.40.50.720">
    <property type="entry name" value="NAD(P)-binding Rossmann-like Domain"/>
    <property type="match status" value="1"/>
</dbReference>
<comment type="function">
    <text evidence="5 6">Catalyzes the reduction of 1-pyrroline-5-carboxylate (PCA) to L-proline.</text>
</comment>
<dbReference type="AlphaFoldDB" id="G5GPL1"/>
<proteinExistence type="inferred from homology"/>
<dbReference type="InterPro" id="IPR008927">
    <property type="entry name" value="6-PGluconate_DH-like_C_sf"/>
</dbReference>
<evidence type="ECO:0000259" key="10">
    <source>
        <dbReference type="Pfam" id="PF03807"/>
    </source>
</evidence>
<dbReference type="HAMAP" id="MF_01925">
    <property type="entry name" value="P5C_reductase"/>
    <property type="match status" value="1"/>
</dbReference>
<dbReference type="PANTHER" id="PTHR11645">
    <property type="entry name" value="PYRROLINE-5-CARBOXYLATE REDUCTASE"/>
    <property type="match status" value="1"/>
</dbReference>
<comment type="pathway">
    <text evidence="6 9">Amino-acid biosynthesis; L-proline biosynthesis; L-proline from L-glutamate 5-semialdehyde: step 1/1.</text>
</comment>
<dbReference type="FunFam" id="1.10.3730.10:FF:000001">
    <property type="entry name" value="Pyrroline-5-carboxylate reductase"/>
    <property type="match status" value="1"/>
</dbReference>
<reference evidence="12 13" key="1">
    <citation type="submission" date="2011-08" db="EMBL/GenBank/DDBJ databases">
        <title>The Genome Sequence of Selenomonas infelix ATCC 43532.</title>
        <authorList>
            <consortium name="The Broad Institute Genome Sequencing Platform"/>
            <person name="Earl A."/>
            <person name="Ward D."/>
            <person name="Feldgarden M."/>
            <person name="Gevers D."/>
            <person name="Izard J."/>
            <person name="Blanton J.M."/>
            <person name="Baranova O.V."/>
            <person name="Dewhirst F.E."/>
            <person name="Young S.K."/>
            <person name="Zeng Q."/>
            <person name="Gargeya S."/>
            <person name="Fitzgerald M."/>
            <person name="Haas B."/>
            <person name="Abouelleil A."/>
            <person name="Alvarado L."/>
            <person name="Arachchi H.M."/>
            <person name="Berlin A."/>
            <person name="Brown A."/>
            <person name="Chapman S.B."/>
            <person name="Chen Z."/>
            <person name="Dunbar C."/>
            <person name="Freedman E."/>
            <person name="Gearin G."/>
            <person name="Gellesch M."/>
            <person name="Goldberg J."/>
            <person name="Griggs A."/>
            <person name="Gujja S."/>
            <person name="Heiman D."/>
            <person name="Howarth C."/>
            <person name="Larson L."/>
            <person name="Lui A."/>
            <person name="MacDonald P.J.P."/>
            <person name="Montmayeur A."/>
            <person name="Murphy C."/>
            <person name="Neiman D."/>
            <person name="Pearson M."/>
            <person name="Priest M."/>
            <person name="Roberts A."/>
            <person name="Saif S."/>
            <person name="Shea T."/>
            <person name="Shenoy N."/>
            <person name="Sisk P."/>
            <person name="Stolte C."/>
            <person name="Sykes S."/>
            <person name="Wortman J."/>
            <person name="Nusbaum C."/>
            <person name="Birren B."/>
        </authorList>
    </citation>
    <scope>NUCLEOTIDE SEQUENCE [LARGE SCALE GENOMIC DNA]</scope>
    <source>
        <strain evidence="12 13">ATCC 43532</strain>
    </source>
</reference>
<keyword evidence="2 6" id="KW-0641">Proline biosynthesis</keyword>
<evidence type="ECO:0000256" key="4">
    <source>
        <dbReference type="ARBA" id="ARBA00023002"/>
    </source>
</evidence>
<comment type="catalytic activity">
    <reaction evidence="6">
        <text>L-proline + NAD(+) = (S)-1-pyrroline-5-carboxylate + NADH + 2 H(+)</text>
        <dbReference type="Rhea" id="RHEA:14105"/>
        <dbReference type="ChEBI" id="CHEBI:15378"/>
        <dbReference type="ChEBI" id="CHEBI:17388"/>
        <dbReference type="ChEBI" id="CHEBI:57540"/>
        <dbReference type="ChEBI" id="CHEBI:57945"/>
        <dbReference type="ChEBI" id="CHEBI:60039"/>
        <dbReference type="EC" id="1.5.1.2"/>
    </reaction>
</comment>
<dbReference type="PROSITE" id="PS00521">
    <property type="entry name" value="P5CR"/>
    <property type="match status" value="1"/>
</dbReference>
<keyword evidence="13" id="KW-1185">Reference proteome</keyword>
<keyword evidence="6 9" id="KW-0028">Amino-acid biosynthesis</keyword>
<evidence type="ECO:0000256" key="2">
    <source>
        <dbReference type="ARBA" id="ARBA00022650"/>
    </source>
</evidence>
<feature type="domain" description="Pyrroline-5-carboxylate reductase dimerisation" evidence="11">
    <location>
        <begin position="163"/>
        <end position="267"/>
    </location>
</feature>
<dbReference type="OrthoDB" id="9805754at2"/>
<dbReference type="InterPro" id="IPR000304">
    <property type="entry name" value="Pyrroline-COOH_reductase"/>
</dbReference>
<dbReference type="EC" id="1.5.1.2" evidence="6 7"/>
<dbReference type="PANTHER" id="PTHR11645:SF0">
    <property type="entry name" value="PYRROLINE-5-CARBOXYLATE REDUCTASE 3"/>
    <property type="match status" value="1"/>
</dbReference>
<organism evidence="12 13">
    <name type="scientific">Selenomonas infelix ATCC 43532</name>
    <dbReference type="NCBI Taxonomy" id="679201"/>
    <lineage>
        <taxon>Bacteria</taxon>
        <taxon>Bacillati</taxon>
        <taxon>Bacillota</taxon>
        <taxon>Negativicutes</taxon>
        <taxon>Selenomonadales</taxon>
        <taxon>Selenomonadaceae</taxon>
        <taxon>Selenomonas</taxon>
    </lineage>
</organism>
<sequence>MRDDIKVGIIGGGAMAEALIAGLVECGTIPASHISVSDHKAMRCDKLTRKYGVHAQVGAESFLPRISVLILAVKPAAAAAAIRETRELLRADAAVLSIVAGLPIAALEEGYPNHPVVRAMPNTPLAVGAGMSAYACGTYADDDVSAIVELLLGASGRTVRVHESDLDAVTGLSGSGPAYAFLMIEALIEGGVAAGLKRETASLLAAQTILGAAQMALASAHSPADLRAAVTSPAGTTAAGLRVLERAGVRSSLIEAVLAAAERSKELGRG</sequence>
<evidence type="ECO:0000256" key="6">
    <source>
        <dbReference type="HAMAP-Rule" id="MF_01925"/>
    </source>
</evidence>
<evidence type="ECO:0000256" key="5">
    <source>
        <dbReference type="ARBA" id="ARBA00058118"/>
    </source>
</evidence>
<dbReference type="Gene3D" id="1.10.3730.10">
    <property type="entry name" value="ProC C-terminal domain-like"/>
    <property type="match status" value="1"/>
</dbReference>
<dbReference type="NCBIfam" id="TIGR00112">
    <property type="entry name" value="proC"/>
    <property type="match status" value="1"/>
</dbReference>
<dbReference type="InterPro" id="IPR029036">
    <property type="entry name" value="P5CR_dimer"/>
</dbReference>
<dbReference type="GO" id="GO:0005737">
    <property type="term" value="C:cytoplasm"/>
    <property type="evidence" value="ECO:0007669"/>
    <property type="project" value="UniProtKB-SubCell"/>
</dbReference>
<name>G5GPL1_9FIRM</name>
<dbReference type="STRING" id="679201.HMPREF9334_01192"/>
<evidence type="ECO:0000256" key="7">
    <source>
        <dbReference type="NCBIfam" id="TIGR00112"/>
    </source>
</evidence>
<dbReference type="PIRSF" id="PIRSF000193">
    <property type="entry name" value="Pyrrol-5-carb_rd"/>
    <property type="match status" value="1"/>
</dbReference>
<keyword evidence="4 6" id="KW-0560">Oxidoreductase</keyword>
<evidence type="ECO:0000313" key="12">
    <source>
        <dbReference type="EMBL" id="EHG20899.1"/>
    </source>
</evidence>
<accession>G5GPL1</accession>
<dbReference type="Pfam" id="PF03807">
    <property type="entry name" value="F420_oxidored"/>
    <property type="match status" value="1"/>
</dbReference>
<evidence type="ECO:0000256" key="1">
    <source>
        <dbReference type="ARBA" id="ARBA00005525"/>
    </source>
</evidence>
<evidence type="ECO:0000313" key="13">
    <source>
        <dbReference type="Proteomes" id="UP000004129"/>
    </source>
</evidence>
<keyword evidence="3 6" id="KW-0521">NADP</keyword>
<evidence type="ECO:0000256" key="3">
    <source>
        <dbReference type="ARBA" id="ARBA00022857"/>
    </source>
</evidence>